<dbReference type="GO" id="GO:0000329">
    <property type="term" value="C:fungal-type vacuole membrane"/>
    <property type="evidence" value="ECO:0007669"/>
    <property type="project" value="TreeGrafter"/>
</dbReference>
<feature type="transmembrane region" description="Helical" evidence="9">
    <location>
        <begin position="175"/>
        <end position="195"/>
    </location>
</feature>
<dbReference type="InterPro" id="IPR004837">
    <property type="entry name" value="NaCa_Exmemb"/>
</dbReference>
<keyword evidence="4 9" id="KW-0812">Transmembrane</keyword>
<evidence type="ECO:0000256" key="8">
    <source>
        <dbReference type="SAM" id="MobiDB-lite"/>
    </source>
</evidence>
<organism evidence="11 12">
    <name type="scientific">Colletotrichum orchidophilum</name>
    <dbReference type="NCBI Taxonomy" id="1209926"/>
    <lineage>
        <taxon>Eukaryota</taxon>
        <taxon>Fungi</taxon>
        <taxon>Dikarya</taxon>
        <taxon>Ascomycota</taxon>
        <taxon>Pezizomycotina</taxon>
        <taxon>Sordariomycetes</taxon>
        <taxon>Hypocreomycetidae</taxon>
        <taxon>Glomerellales</taxon>
        <taxon>Glomerellaceae</taxon>
        <taxon>Colletotrichum</taxon>
    </lineage>
</organism>
<dbReference type="Gene3D" id="1.20.1420.30">
    <property type="entry name" value="NCX, central ion-binding region"/>
    <property type="match status" value="2"/>
</dbReference>
<dbReference type="AlphaFoldDB" id="A0A1G4AMX8"/>
<comment type="caution">
    <text evidence="11">The sequence shown here is derived from an EMBL/GenBank/DDBJ whole genome shotgun (WGS) entry which is preliminary data.</text>
</comment>
<feature type="transmembrane region" description="Helical" evidence="9">
    <location>
        <begin position="385"/>
        <end position="409"/>
    </location>
</feature>
<keyword evidence="7 9" id="KW-0472">Membrane</keyword>
<feature type="domain" description="Sodium/calcium exchanger membrane region" evidence="10">
    <location>
        <begin position="78"/>
        <end position="229"/>
    </location>
</feature>
<feature type="region of interest" description="Disordered" evidence="8">
    <location>
        <begin position="294"/>
        <end position="339"/>
    </location>
</feature>
<feature type="transmembrane region" description="Helical" evidence="9">
    <location>
        <begin position="451"/>
        <end position="478"/>
    </location>
</feature>
<dbReference type="PANTHER" id="PTHR31503:SF18">
    <property type="entry name" value="CA(2+)_H(+) EXCHANGER, PUTATIVE (EUROFUNG)-RELATED"/>
    <property type="match status" value="1"/>
</dbReference>
<evidence type="ECO:0000256" key="3">
    <source>
        <dbReference type="ARBA" id="ARBA00022448"/>
    </source>
</evidence>
<evidence type="ECO:0000256" key="7">
    <source>
        <dbReference type="ARBA" id="ARBA00023136"/>
    </source>
</evidence>
<keyword evidence="6" id="KW-0406">Ion transport</keyword>
<evidence type="ECO:0000256" key="9">
    <source>
        <dbReference type="SAM" id="Phobius"/>
    </source>
</evidence>
<feature type="transmembrane region" description="Helical" evidence="9">
    <location>
        <begin position="215"/>
        <end position="232"/>
    </location>
</feature>
<dbReference type="RefSeq" id="XP_022467612.1">
    <property type="nucleotide sequence ID" value="XM_022625874.1"/>
</dbReference>
<dbReference type="Proteomes" id="UP000176998">
    <property type="component" value="Unassembled WGS sequence"/>
</dbReference>
<dbReference type="InterPro" id="IPR044880">
    <property type="entry name" value="NCX_ion-bd_dom_sf"/>
</dbReference>
<keyword evidence="3" id="KW-0813">Transport</keyword>
<feature type="transmembrane region" description="Helical" evidence="9">
    <location>
        <begin position="421"/>
        <end position="444"/>
    </location>
</feature>
<sequence length="533" mass="57387">MHPRMFGGSRPLTYSEAAGPEASLILRDPSLFENTTSLQPARPFRKATRKKMFSSWLNGLLIFLPIGFWAFWSDKAPLLIFATNAIAVVPLSSLLTSATEMIAADAGDTIGALLNITMGNLVELILFIALKHNQLHVVQASILGSVLVNLLPTLGTALCVCGISQCESTLNFAETQLLGCLLFVSVFVLLVPAAFNYTLKVQEGANEAMLKMSRASAFVVLLIYAFYLAHGLRQQHSSTAKVPETIELEDGYATLSSHPNRSPEADMVVREGNGQGHDYTETSIELNNIESLSTSSASLDGNSEEERGRKEHRLHDGNSRESSFGSSRSQSRQSCCDSIGSSTPYRPIRGWAKTGSKWLRIFWSSPSNVAKSQERVGKRSLGEKAISILTLTISSALMSMCTEFLVGTINAITHQGHLSESVIGLIILPVIGNVAEYVTVVTMASREKLDLAIAVAAGSAIQIALCAAPLTILAGWIMSRDVSFDFSLFEAAALLGAVALSTRLLLSDRDGNLEMPGIKGTLMCACYALIGYA</sequence>
<feature type="compositionally biased region" description="Low complexity" evidence="8">
    <location>
        <begin position="320"/>
        <end position="338"/>
    </location>
</feature>
<evidence type="ECO:0000256" key="2">
    <source>
        <dbReference type="ARBA" id="ARBA00008170"/>
    </source>
</evidence>
<name>A0A1G4AMX8_9PEZI</name>
<feature type="transmembrane region" description="Helical" evidence="9">
    <location>
        <begin position="484"/>
        <end position="506"/>
    </location>
</feature>
<keyword evidence="12" id="KW-1185">Reference proteome</keyword>
<evidence type="ECO:0000259" key="10">
    <source>
        <dbReference type="Pfam" id="PF01699"/>
    </source>
</evidence>
<reference evidence="11 12" key="1">
    <citation type="submission" date="2016-09" db="EMBL/GenBank/DDBJ databases">
        <authorList>
            <person name="Capua I."/>
            <person name="De Benedictis P."/>
            <person name="Joannis T."/>
            <person name="Lombin L.H."/>
            <person name="Cattoli G."/>
        </authorList>
    </citation>
    <scope>NUCLEOTIDE SEQUENCE [LARGE SCALE GENOMIC DNA]</scope>
    <source>
        <strain evidence="11 12">IMI 309357</strain>
    </source>
</reference>
<dbReference type="GO" id="GO:0006874">
    <property type="term" value="P:intracellular calcium ion homeostasis"/>
    <property type="evidence" value="ECO:0007669"/>
    <property type="project" value="TreeGrafter"/>
</dbReference>
<dbReference type="Pfam" id="PF01699">
    <property type="entry name" value="Na_Ca_ex"/>
    <property type="match status" value="2"/>
</dbReference>
<accession>A0A1G4AMX8</accession>
<dbReference type="GeneID" id="34567384"/>
<gene>
    <name evidence="11" type="ORF">CORC01_14263</name>
</gene>
<feature type="transmembrane region" description="Helical" evidence="9">
    <location>
        <begin position="52"/>
        <end position="72"/>
    </location>
</feature>
<dbReference type="InterPro" id="IPR004713">
    <property type="entry name" value="CaH_exchang"/>
</dbReference>
<feature type="transmembrane region" description="Helical" evidence="9">
    <location>
        <begin position="110"/>
        <end position="130"/>
    </location>
</feature>
<dbReference type="PANTHER" id="PTHR31503">
    <property type="entry name" value="VACUOLAR CALCIUM ION TRANSPORTER"/>
    <property type="match status" value="1"/>
</dbReference>
<comment type="similarity">
    <text evidence="2">Belongs to the Ca(2+):cation antiporter (CaCA) (TC 2.A.19) family.</text>
</comment>
<protein>
    <submittedName>
        <fullName evidence="11">Vacuolar calcium ion transporter</fullName>
    </submittedName>
</protein>
<dbReference type="EMBL" id="MJBS01000260">
    <property type="protein sequence ID" value="OHE90435.1"/>
    <property type="molecule type" value="Genomic_DNA"/>
</dbReference>
<proteinExistence type="inferred from homology"/>
<feature type="compositionally biased region" description="Basic and acidic residues" evidence="8">
    <location>
        <begin position="304"/>
        <end position="319"/>
    </location>
</feature>
<feature type="transmembrane region" description="Helical" evidence="9">
    <location>
        <begin position="142"/>
        <end position="163"/>
    </location>
</feature>
<feature type="domain" description="Sodium/calcium exchanger membrane region" evidence="10">
    <location>
        <begin position="387"/>
        <end position="529"/>
    </location>
</feature>
<dbReference type="GO" id="GO:0012505">
    <property type="term" value="C:endomembrane system"/>
    <property type="evidence" value="ECO:0007669"/>
    <property type="project" value="UniProtKB-SubCell"/>
</dbReference>
<feature type="transmembrane region" description="Helical" evidence="9">
    <location>
        <begin position="78"/>
        <end position="98"/>
    </location>
</feature>
<evidence type="ECO:0000256" key="4">
    <source>
        <dbReference type="ARBA" id="ARBA00022692"/>
    </source>
</evidence>
<evidence type="ECO:0000256" key="6">
    <source>
        <dbReference type="ARBA" id="ARBA00023065"/>
    </source>
</evidence>
<keyword evidence="5 9" id="KW-1133">Transmembrane helix</keyword>
<evidence type="ECO:0000313" key="12">
    <source>
        <dbReference type="Proteomes" id="UP000176998"/>
    </source>
</evidence>
<evidence type="ECO:0000256" key="1">
    <source>
        <dbReference type="ARBA" id="ARBA00004127"/>
    </source>
</evidence>
<dbReference type="OrthoDB" id="1699231at2759"/>
<evidence type="ECO:0000313" key="11">
    <source>
        <dbReference type="EMBL" id="OHE90435.1"/>
    </source>
</evidence>
<comment type="subcellular location">
    <subcellularLocation>
        <location evidence="1">Endomembrane system</location>
        <topology evidence="1">Multi-pass membrane protein</topology>
    </subcellularLocation>
</comment>
<feature type="region of interest" description="Disordered" evidence="8">
    <location>
        <begin position="254"/>
        <end position="279"/>
    </location>
</feature>
<evidence type="ECO:0000256" key="5">
    <source>
        <dbReference type="ARBA" id="ARBA00022989"/>
    </source>
</evidence>
<dbReference type="GO" id="GO:0015369">
    <property type="term" value="F:calcium:proton antiporter activity"/>
    <property type="evidence" value="ECO:0007669"/>
    <property type="project" value="TreeGrafter"/>
</dbReference>